<dbReference type="InterPro" id="IPR036291">
    <property type="entry name" value="NAD(P)-bd_dom_sf"/>
</dbReference>
<evidence type="ECO:0000313" key="2">
    <source>
        <dbReference type="EMBL" id="MEJ8566211.1"/>
    </source>
</evidence>
<dbReference type="PROSITE" id="PS01162">
    <property type="entry name" value="QOR_ZETA_CRYSTAL"/>
    <property type="match status" value="1"/>
</dbReference>
<dbReference type="CDD" id="cd08241">
    <property type="entry name" value="QOR1"/>
    <property type="match status" value="1"/>
</dbReference>
<organism evidence="2 3">
    <name type="scientific">Elongatibacter sediminis</name>
    <dbReference type="NCBI Taxonomy" id="3119006"/>
    <lineage>
        <taxon>Bacteria</taxon>
        <taxon>Pseudomonadati</taxon>
        <taxon>Pseudomonadota</taxon>
        <taxon>Gammaproteobacteria</taxon>
        <taxon>Chromatiales</taxon>
        <taxon>Wenzhouxiangellaceae</taxon>
        <taxon>Elongatibacter</taxon>
    </lineage>
</organism>
<dbReference type="InterPro" id="IPR011032">
    <property type="entry name" value="GroES-like_sf"/>
</dbReference>
<sequence>MRAWFVTRVGEPARVLELREANEPLPGTGEVTIATDAVGLNFLDVMACRGSYPWNPAPPFIPCAELVGHIQGVHDGSRFQSGQRVVAMIPAAHGALAETCSVPQNYVFPVSGDIADEAAAAMLVTYQTAWFALERAAVKAGDTVLIHGGAGGVGTAATQLCRLRGARVIATAGSEAKLDICRNQGAELAINYRSQDFVAEVRAHTAERGVDVVLDQVGGTVSERSLEALAFEGRLVLVGWASGEAPNLDAQSLVMRNHTVIGLSWGSTYPLRDPDRVRDAHATIHQAIQSKQITPHIHATVPFEDAPDMMQALGDGKTTGKAVIRIR</sequence>
<keyword evidence="3" id="KW-1185">Reference proteome</keyword>
<dbReference type="SUPFAM" id="SSF51735">
    <property type="entry name" value="NAD(P)-binding Rossmann-fold domains"/>
    <property type="match status" value="1"/>
</dbReference>
<dbReference type="SMART" id="SM00829">
    <property type="entry name" value="PKS_ER"/>
    <property type="match status" value="1"/>
</dbReference>
<dbReference type="EC" id="1.-.-.-" evidence="2"/>
<dbReference type="SUPFAM" id="SSF50129">
    <property type="entry name" value="GroES-like"/>
    <property type="match status" value="1"/>
</dbReference>
<dbReference type="Proteomes" id="UP001359886">
    <property type="component" value="Unassembled WGS sequence"/>
</dbReference>
<dbReference type="EMBL" id="JAZHOG010000001">
    <property type="protein sequence ID" value="MEJ8566211.1"/>
    <property type="molecule type" value="Genomic_DNA"/>
</dbReference>
<dbReference type="GO" id="GO:0008270">
    <property type="term" value="F:zinc ion binding"/>
    <property type="evidence" value="ECO:0007669"/>
    <property type="project" value="InterPro"/>
</dbReference>
<evidence type="ECO:0000259" key="1">
    <source>
        <dbReference type="SMART" id="SM00829"/>
    </source>
</evidence>
<protein>
    <submittedName>
        <fullName evidence="2">NADPH:quinone oxidoreductase family protein</fullName>
        <ecNumber evidence="2">1.-.-.-</ecNumber>
    </submittedName>
</protein>
<evidence type="ECO:0000313" key="3">
    <source>
        <dbReference type="Proteomes" id="UP001359886"/>
    </source>
</evidence>
<gene>
    <name evidence="2" type="ORF">V3330_01130</name>
</gene>
<dbReference type="InterPro" id="IPR002364">
    <property type="entry name" value="Quin_OxRdtase/zeta-crystal_CS"/>
</dbReference>
<dbReference type="Pfam" id="PF00107">
    <property type="entry name" value="ADH_zinc_N"/>
    <property type="match status" value="1"/>
</dbReference>
<dbReference type="Gene3D" id="3.90.180.10">
    <property type="entry name" value="Medium-chain alcohol dehydrogenases, catalytic domain"/>
    <property type="match status" value="1"/>
</dbReference>
<dbReference type="InterPro" id="IPR013149">
    <property type="entry name" value="ADH-like_C"/>
</dbReference>
<dbReference type="RefSeq" id="WP_354693534.1">
    <property type="nucleotide sequence ID" value="NZ_JAZHOG010000001.1"/>
</dbReference>
<dbReference type="AlphaFoldDB" id="A0AAW9REJ3"/>
<comment type="caution">
    <text evidence="2">The sequence shown here is derived from an EMBL/GenBank/DDBJ whole genome shotgun (WGS) entry which is preliminary data.</text>
</comment>
<reference evidence="2 3" key="1">
    <citation type="submission" date="2024-02" db="EMBL/GenBank/DDBJ databases">
        <title>A novel Wenzhouxiangellaceae bacterium, isolated from coastal sediments.</title>
        <authorList>
            <person name="Du Z.-J."/>
            <person name="Ye Y.-Q."/>
            <person name="Zhang X.-Y."/>
        </authorList>
    </citation>
    <scope>NUCLEOTIDE SEQUENCE [LARGE SCALE GENOMIC DNA]</scope>
    <source>
        <strain evidence="2 3">CH-27</strain>
    </source>
</reference>
<dbReference type="GO" id="GO:0016491">
    <property type="term" value="F:oxidoreductase activity"/>
    <property type="evidence" value="ECO:0007669"/>
    <property type="project" value="UniProtKB-KW"/>
</dbReference>
<dbReference type="InterPro" id="IPR020843">
    <property type="entry name" value="ER"/>
</dbReference>
<dbReference type="InterPro" id="IPR013154">
    <property type="entry name" value="ADH-like_N"/>
</dbReference>
<dbReference type="Pfam" id="PF08240">
    <property type="entry name" value="ADH_N"/>
    <property type="match status" value="1"/>
</dbReference>
<keyword evidence="2" id="KW-0560">Oxidoreductase</keyword>
<proteinExistence type="predicted"/>
<dbReference type="PANTHER" id="PTHR43677">
    <property type="entry name" value="SHORT-CHAIN DEHYDROGENASE/REDUCTASE"/>
    <property type="match status" value="1"/>
</dbReference>
<accession>A0AAW9REJ3</accession>
<dbReference type="Gene3D" id="3.40.50.720">
    <property type="entry name" value="NAD(P)-binding Rossmann-like Domain"/>
    <property type="match status" value="1"/>
</dbReference>
<dbReference type="InterPro" id="IPR051397">
    <property type="entry name" value="Zn-ADH-like_protein"/>
</dbReference>
<feature type="domain" description="Enoyl reductase (ER)" evidence="1">
    <location>
        <begin position="13"/>
        <end position="324"/>
    </location>
</feature>
<name>A0AAW9REJ3_9GAMM</name>
<dbReference type="PANTHER" id="PTHR43677:SF4">
    <property type="entry name" value="QUINONE OXIDOREDUCTASE-LIKE PROTEIN 2"/>
    <property type="match status" value="1"/>
</dbReference>